<dbReference type="GO" id="GO:0005886">
    <property type="term" value="C:plasma membrane"/>
    <property type="evidence" value="ECO:0007669"/>
    <property type="project" value="UniProtKB-SubCell"/>
</dbReference>
<dbReference type="EMBL" id="NFZS01000007">
    <property type="protein sequence ID" value="RAO74441.1"/>
    <property type="molecule type" value="Genomic_DNA"/>
</dbReference>
<evidence type="ECO:0000256" key="8">
    <source>
        <dbReference type="ARBA" id="ARBA00034708"/>
    </source>
</evidence>
<feature type="transmembrane region" description="Helical" evidence="9">
    <location>
        <begin position="48"/>
        <end position="71"/>
    </location>
</feature>
<dbReference type="InterPro" id="IPR044669">
    <property type="entry name" value="YneE/VCCN1/2-like"/>
</dbReference>
<evidence type="ECO:0000256" key="4">
    <source>
        <dbReference type="ARBA" id="ARBA00022692"/>
    </source>
</evidence>
<dbReference type="PANTHER" id="PTHR33281">
    <property type="entry name" value="UPF0187 PROTEIN YNEE"/>
    <property type="match status" value="1"/>
</dbReference>
<accession>A0A328NYR7</accession>
<sequence>MIVRPHKTTHSVTTLLFALKGSIVPIIWPRVVYTMLLSLAVVVAERRGITVAFTLNAAPLTLLGLTLAIFLQFRNSVAYQRWWEGRTLWGELVICARNLVRQTGTFLPDLDPRERRALVHRVIGFVHALRHHLRGTTAHAELERWLGHEASERLKHVRHVPNAILDQLGRDLAKAVRDAGAGDILLARMDEELDRFSHVLGGCERIKGTPIPFTYILLLHRTVHVYCFMLPFCLIGPLGWFTPLVVGVIAYTFFGLDAIGEQIEDPFDLLPNDLPLDAISRNIEIDLLGLLGDADLPPPLEPKDFVLL</sequence>
<dbReference type="PANTHER" id="PTHR33281:SF19">
    <property type="entry name" value="VOLTAGE-DEPENDENT ANION CHANNEL-FORMING PROTEIN YNEE"/>
    <property type="match status" value="1"/>
</dbReference>
<keyword evidence="5 9" id="KW-1133">Transmembrane helix</keyword>
<organism evidence="10 11">
    <name type="scientific">Dyella jiangningensis</name>
    <dbReference type="NCBI Taxonomy" id="1379159"/>
    <lineage>
        <taxon>Bacteria</taxon>
        <taxon>Pseudomonadati</taxon>
        <taxon>Pseudomonadota</taxon>
        <taxon>Gammaproteobacteria</taxon>
        <taxon>Lysobacterales</taxon>
        <taxon>Rhodanobacteraceae</taxon>
        <taxon>Dyella</taxon>
    </lineage>
</organism>
<keyword evidence="11" id="KW-1185">Reference proteome</keyword>
<evidence type="ECO:0000313" key="10">
    <source>
        <dbReference type="EMBL" id="RAO74441.1"/>
    </source>
</evidence>
<keyword evidence="4 9" id="KW-0812">Transmembrane</keyword>
<keyword evidence="2" id="KW-0813">Transport</keyword>
<dbReference type="GO" id="GO:0005254">
    <property type="term" value="F:chloride channel activity"/>
    <property type="evidence" value="ECO:0007669"/>
    <property type="project" value="InterPro"/>
</dbReference>
<protein>
    <submittedName>
        <fullName evidence="10">Bestrophin</fullName>
    </submittedName>
</protein>
<evidence type="ECO:0000256" key="2">
    <source>
        <dbReference type="ARBA" id="ARBA00022448"/>
    </source>
</evidence>
<feature type="transmembrane region" description="Helical" evidence="9">
    <location>
        <begin position="12"/>
        <end position="28"/>
    </location>
</feature>
<dbReference type="Pfam" id="PF25539">
    <property type="entry name" value="Bestrophin_2"/>
    <property type="match status" value="1"/>
</dbReference>
<dbReference type="Proteomes" id="UP000248926">
    <property type="component" value="Unassembled WGS sequence"/>
</dbReference>
<reference evidence="10 11" key="1">
    <citation type="journal article" date="2018" name="Genet. Mol. Biol.">
        <title>The genome sequence of Dyella jiangningensis FCAV SCS01 from a lignocellulose-decomposing microbial consortium metagenome reveals potential for biotechnological applications.</title>
        <authorList>
            <person name="Desiderato J.G."/>
            <person name="Alvarenga D.O."/>
            <person name="Constancio M.T.L."/>
            <person name="Alves L.M.C."/>
            <person name="Varani A.M."/>
        </authorList>
    </citation>
    <scope>NUCLEOTIDE SEQUENCE [LARGE SCALE GENOMIC DNA]</scope>
    <source>
        <strain evidence="10 11">FCAV SCS01</strain>
    </source>
</reference>
<evidence type="ECO:0000313" key="11">
    <source>
        <dbReference type="Proteomes" id="UP000248926"/>
    </source>
</evidence>
<gene>
    <name evidence="10" type="ORF">CA260_20400</name>
</gene>
<comment type="similarity">
    <text evidence="8">Belongs to the anion channel-forming bestrophin (TC 1.A.46) family.</text>
</comment>
<evidence type="ECO:0000256" key="7">
    <source>
        <dbReference type="ARBA" id="ARBA00023136"/>
    </source>
</evidence>
<proteinExistence type="inferred from homology"/>
<dbReference type="AlphaFoldDB" id="A0A328NYR7"/>
<comment type="subcellular location">
    <subcellularLocation>
        <location evidence="1">Cell membrane</location>
        <topology evidence="1">Multi-pass membrane protein</topology>
    </subcellularLocation>
</comment>
<evidence type="ECO:0000256" key="9">
    <source>
        <dbReference type="SAM" id="Phobius"/>
    </source>
</evidence>
<dbReference type="RefSeq" id="WP_111984926.1">
    <property type="nucleotide sequence ID" value="NZ_NFZS01000007.1"/>
</dbReference>
<name>A0A328NYR7_9GAMM</name>
<keyword evidence="7 9" id="KW-0472">Membrane</keyword>
<dbReference type="OrthoDB" id="445589at2"/>
<keyword evidence="6" id="KW-0406">Ion transport</keyword>
<comment type="caution">
    <text evidence="10">The sequence shown here is derived from an EMBL/GenBank/DDBJ whole genome shotgun (WGS) entry which is preliminary data.</text>
</comment>
<evidence type="ECO:0000256" key="3">
    <source>
        <dbReference type="ARBA" id="ARBA00022475"/>
    </source>
</evidence>
<feature type="transmembrane region" description="Helical" evidence="9">
    <location>
        <begin position="225"/>
        <end position="254"/>
    </location>
</feature>
<evidence type="ECO:0000256" key="5">
    <source>
        <dbReference type="ARBA" id="ARBA00022989"/>
    </source>
</evidence>
<evidence type="ECO:0000256" key="1">
    <source>
        <dbReference type="ARBA" id="ARBA00004651"/>
    </source>
</evidence>
<keyword evidence="3" id="KW-1003">Cell membrane</keyword>
<evidence type="ECO:0000256" key="6">
    <source>
        <dbReference type="ARBA" id="ARBA00023065"/>
    </source>
</evidence>